<comment type="caution">
    <text evidence="2">The sequence shown here is derived from an EMBL/GenBank/DDBJ whole genome shotgun (WGS) entry which is preliminary data.</text>
</comment>
<feature type="chain" id="PRO_5008068588" description="SnoaL-like domain-containing protein" evidence="1">
    <location>
        <begin position="22"/>
        <end position="176"/>
    </location>
</feature>
<evidence type="ECO:0008006" key="4">
    <source>
        <dbReference type="Google" id="ProtNLM"/>
    </source>
</evidence>
<evidence type="ECO:0000256" key="1">
    <source>
        <dbReference type="SAM" id="SignalP"/>
    </source>
</evidence>
<evidence type="ECO:0000313" key="2">
    <source>
        <dbReference type="EMBL" id="OAI10751.1"/>
    </source>
</evidence>
<gene>
    <name evidence="2" type="ORF">A1359_15970</name>
</gene>
<name>A0A177MYR2_9GAMM</name>
<evidence type="ECO:0000313" key="3">
    <source>
        <dbReference type="Proteomes" id="UP000078476"/>
    </source>
</evidence>
<sequence>MKACIHRACCVLMLTLQPAFAAELDKQTVESAKRFLAAYLDYTNTSNINLLTLYSETAKIKVTVTTLDRTTTERDFSGHVWKQLLRETWYNGQPSIEPIELHDVTIKSLGVNTLAIAAHRYAMRRCYWDNNYQLVIEKTATSGYLIVSENLIIDHQNQCQRPETTTIKQEIQIVPH</sequence>
<feature type="signal peptide" evidence="1">
    <location>
        <begin position="1"/>
        <end position="21"/>
    </location>
</feature>
<dbReference type="AlphaFoldDB" id="A0A177MYR2"/>
<reference evidence="2 3" key="1">
    <citation type="submission" date="2016-03" db="EMBL/GenBank/DDBJ databases">
        <authorList>
            <person name="Ploux O."/>
        </authorList>
    </citation>
    <scope>NUCLEOTIDE SEQUENCE [LARGE SCALE GENOMIC DNA]</scope>
    <source>
        <strain evidence="2 3">R-45370</strain>
    </source>
</reference>
<dbReference type="STRING" id="980561.A1359_15970"/>
<accession>A0A177MYR2</accession>
<keyword evidence="1" id="KW-0732">Signal</keyword>
<proteinExistence type="predicted"/>
<dbReference type="Proteomes" id="UP000078476">
    <property type="component" value="Unassembled WGS sequence"/>
</dbReference>
<keyword evidence="3" id="KW-1185">Reference proteome</keyword>
<dbReference type="EMBL" id="LUUI01000150">
    <property type="protein sequence ID" value="OAI10751.1"/>
    <property type="molecule type" value="Genomic_DNA"/>
</dbReference>
<protein>
    <recommendedName>
        <fullName evidence="4">SnoaL-like domain-containing protein</fullName>
    </recommendedName>
</protein>
<organism evidence="2 3">
    <name type="scientific">Methylomonas lenta</name>
    <dbReference type="NCBI Taxonomy" id="980561"/>
    <lineage>
        <taxon>Bacteria</taxon>
        <taxon>Pseudomonadati</taxon>
        <taxon>Pseudomonadota</taxon>
        <taxon>Gammaproteobacteria</taxon>
        <taxon>Methylococcales</taxon>
        <taxon>Methylococcaceae</taxon>
        <taxon>Methylomonas</taxon>
    </lineage>
</organism>